<dbReference type="HOGENOM" id="CLU_2390580_0_0_1"/>
<feature type="compositionally biased region" description="Basic and acidic residues" evidence="1">
    <location>
        <begin position="84"/>
        <end position="94"/>
    </location>
</feature>
<reference evidence="2" key="1">
    <citation type="journal article" date="2011" name="PLoS Biol.">
        <title>Gene gain and loss during evolution of obligate parasitism in the white rust pathogen of Arabidopsis thaliana.</title>
        <authorList>
            <person name="Kemen E."/>
            <person name="Gardiner A."/>
            <person name="Schultz-Larsen T."/>
            <person name="Kemen A.C."/>
            <person name="Balmuth A.L."/>
            <person name="Robert-Seilaniantz A."/>
            <person name="Bailey K."/>
            <person name="Holub E."/>
            <person name="Studholme D.J."/>
            <person name="Maclean D."/>
            <person name="Jones J.D."/>
        </authorList>
    </citation>
    <scope>NUCLEOTIDE SEQUENCE</scope>
</reference>
<accession>F0WQS1</accession>
<gene>
    <name evidence="2" type="primary">AlNc14C202G8731</name>
    <name evidence="2" type="ORF">ALNC14_098240</name>
</gene>
<protein>
    <submittedName>
        <fullName evidence="2">AlNc14C202G8731 protein</fullName>
    </submittedName>
</protein>
<reference evidence="2" key="2">
    <citation type="submission" date="2011-02" db="EMBL/GenBank/DDBJ databases">
        <authorList>
            <person name="MacLean D."/>
        </authorList>
    </citation>
    <scope>NUCLEOTIDE SEQUENCE</scope>
</reference>
<dbReference type="AlphaFoldDB" id="F0WQS1"/>
<sequence length="94" mass="10979">MSEVDMKTPYMRQSTSFFIDIPWYIMRWDTQQYYAVTRCHATRDIKSIASLEIRFNGAGHLSKLFKQGDPPTNNKSKLKQIQPKRAETNDTHAP</sequence>
<organism evidence="2">
    <name type="scientific">Albugo laibachii Nc14</name>
    <dbReference type="NCBI Taxonomy" id="890382"/>
    <lineage>
        <taxon>Eukaryota</taxon>
        <taxon>Sar</taxon>
        <taxon>Stramenopiles</taxon>
        <taxon>Oomycota</taxon>
        <taxon>Peronosporomycetes</taxon>
        <taxon>Albuginales</taxon>
        <taxon>Albuginaceae</taxon>
        <taxon>Albugo</taxon>
    </lineage>
</organism>
<feature type="region of interest" description="Disordered" evidence="1">
    <location>
        <begin position="64"/>
        <end position="94"/>
    </location>
</feature>
<evidence type="ECO:0000313" key="2">
    <source>
        <dbReference type="EMBL" id="CCA23680.1"/>
    </source>
</evidence>
<name>F0WQS1_9STRA</name>
<dbReference type="EMBL" id="FR824247">
    <property type="protein sequence ID" value="CCA23680.1"/>
    <property type="molecule type" value="Genomic_DNA"/>
</dbReference>
<evidence type="ECO:0000256" key="1">
    <source>
        <dbReference type="SAM" id="MobiDB-lite"/>
    </source>
</evidence>
<proteinExistence type="predicted"/>